<protein>
    <recommendedName>
        <fullName evidence="5">AA1-like domain-containing protein</fullName>
    </recommendedName>
</protein>
<gene>
    <name evidence="3" type="ORF">BDZ85DRAFT_265663</name>
</gene>
<dbReference type="AlphaFoldDB" id="A0A6A6G7G9"/>
<reference evidence="4" key="1">
    <citation type="journal article" date="2020" name="Stud. Mycol.">
        <title>101 Dothideomycetes genomes: A test case for predicting lifestyles and emergence of pathogens.</title>
        <authorList>
            <person name="Haridas S."/>
            <person name="Albert R."/>
            <person name="Binder M."/>
            <person name="Bloem J."/>
            <person name="LaButti K."/>
            <person name="Salamov A."/>
            <person name="Andreopoulos B."/>
            <person name="Baker S."/>
            <person name="Barry K."/>
            <person name="Bills G."/>
            <person name="Bluhm B."/>
            <person name="Cannon C."/>
            <person name="Castanera R."/>
            <person name="Culley D."/>
            <person name="Daum C."/>
            <person name="Ezra D."/>
            <person name="Gonzalez J."/>
            <person name="Henrissat B."/>
            <person name="Kuo A."/>
            <person name="Liang C."/>
            <person name="Lipzen A."/>
            <person name="Lutzoni F."/>
            <person name="Magnuson J."/>
            <person name="Mondo S."/>
            <person name="Nolan M."/>
            <person name="Ohm R."/>
            <person name="Pangilinan J."/>
            <person name="Park H.-J."/>
            <person name="Ramirez L."/>
            <person name="Alfaro M."/>
            <person name="Sun H."/>
            <person name="Tritt A."/>
            <person name="Yoshinaga Y."/>
            <person name="Zwiers L.-H."/>
            <person name="Turgeon B."/>
            <person name="Goodwin S."/>
            <person name="Spatafora J."/>
            <person name="Crous P."/>
            <person name="Grigoriev I."/>
        </authorList>
    </citation>
    <scope>NUCLEOTIDE SEQUENCE [LARGE SCALE GENOMIC DNA]</scope>
    <source>
        <strain evidence="4">CECT 20119</strain>
    </source>
</reference>
<organism evidence="3 4">
    <name type="scientific">Elsinoe ampelina</name>
    <dbReference type="NCBI Taxonomy" id="302913"/>
    <lineage>
        <taxon>Eukaryota</taxon>
        <taxon>Fungi</taxon>
        <taxon>Dikarya</taxon>
        <taxon>Ascomycota</taxon>
        <taxon>Pezizomycotina</taxon>
        <taxon>Dothideomycetes</taxon>
        <taxon>Dothideomycetidae</taxon>
        <taxon>Myriangiales</taxon>
        <taxon>Elsinoaceae</taxon>
        <taxon>Elsinoe</taxon>
    </lineage>
</organism>
<proteinExistence type="predicted"/>
<evidence type="ECO:0000313" key="4">
    <source>
        <dbReference type="Proteomes" id="UP000799538"/>
    </source>
</evidence>
<feature type="chain" id="PRO_5025688850" description="AA1-like domain-containing protein" evidence="2">
    <location>
        <begin position="20"/>
        <end position="179"/>
    </location>
</feature>
<evidence type="ECO:0008006" key="5">
    <source>
        <dbReference type="Google" id="ProtNLM"/>
    </source>
</evidence>
<dbReference type="EMBL" id="ML992510">
    <property type="protein sequence ID" value="KAF2221594.1"/>
    <property type="molecule type" value="Genomic_DNA"/>
</dbReference>
<dbReference type="Proteomes" id="UP000799538">
    <property type="component" value="Unassembled WGS sequence"/>
</dbReference>
<feature type="region of interest" description="Disordered" evidence="1">
    <location>
        <begin position="121"/>
        <end position="156"/>
    </location>
</feature>
<evidence type="ECO:0000256" key="1">
    <source>
        <dbReference type="SAM" id="MobiDB-lite"/>
    </source>
</evidence>
<evidence type="ECO:0000256" key="2">
    <source>
        <dbReference type="SAM" id="SignalP"/>
    </source>
</evidence>
<dbReference type="OrthoDB" id="3836140at2759"/>
<feature type="signal peptide" evidence="2">
    <location>
        <begin position="1"/>
        <end position="19"/>
    </location>
</feature>
<sequence>MRLSTLFPAVLLAAPLSHAAPTPQYDSNHLSANIPGGAKEQDPDKSPWMVYSLREQPFSDAELTFTFSDPNTKYETQCRTALPMSGYATCEDGKTSFIYGGVSYQYGETWLSIQRRDVEDCPDANNATASEEEKREKHKECKKRSAAGTLNLPGNFWQQPGWNSWVHPEELDVHWSWSS</sequence>
<keyword evidence="4" id="KW-1185">Reference proteome</keyword>
<name>A0A6A6G7G9_9PEZI</name>
<accession>A0A6A6G7G9</accession>
<evidence type="ECO:0000313" key="3">
    <source>
        <dbReference type="EMBL" id="KAF2221594.1"/>
    </source>
</evidence>
<keyword evidence="2" id="KW-0732">Signal</keyword>